<reference evidence="2 3" key="1">
    <citation type="submission" date="2018-07" db="EMBL/GenBank/DDBJ databases">
        <title>Genomic Encyclopedia of Type Strains, Phase IV (KMG-IV): sequencing the most valuable type-strain genomes for metagenomic binning, comparative biology and taxonomic classification.</title>
        <authorList>
            <person name="Goeker M."/>
        </authorList>
    </citation>
    <scope>NUCLEOTIDE SEQUENCE [LARGE SCALE GENOMIC DNA]</scope>
    <source>
        <strain evidence="2 3">DSM 103736</strain>
    </source>
</reference>
<name>A0A370QS70_9GAMM</name>
<proteinExistence type="predicted"/>
<accession>A0A370QS70</accession>
<protein>
    <submittedName>
        <fullName evidence="2">Uncharacterized protein</fullName>
    </submittedName>
</protein>
<dbReference type="OrthoDB" id="6495687at2"/>
<feature type="signal peptide" evidence="1">
    <location>
        <begin position="1"/>
        <end position="29"/>
    </location>
</feature>
<sequence length="432" mass="48780">MAAQRFAFRLTRLACLTAVAVLYAAPALSGTDASLDALDLADNTEFSDVKDKTLNVMAEAASAINENSGNVQRVSLDMRWDTPLMGRLSQDWRLVLSNRIDSRFYRGLSRNRNVNSLREAYLTYRLTPRTLIDAGRVNTRYGVALGYNPTDFLGRGTVRSVISADPETLRTNRLGNAMVRLQQFWDKAALTAIVSPKLAGQPSDDSASLDWGASNPRDRLLLVGSYRFAENLNPQLLYFQESHRSPQIGLNLARVLSRSTLAYLEWAGGRQPFAWQTSLPESQWDVAWRNRASAGITWTGENRLTLRLEGHYDGSADNERAMSAFSTASRYGLVQGGASYGNSARQALDLMSPRRSALVQAYWKDVVDQYDLNIIVQRDLQRQKNLGFAELRRHIGPVDVALQWQKIYRMDAETTYQIRPDRRWQISVSYYF</sequence>
<dbReference type="Proteomes" id="UP000254848">
    <property type="component" value="Unassembled WGS sequence"/>
</dbReference>
<dbReference type="EMBL" id="QRAP01000004">
    <property type="protein sequence ID" value="RDK92107.1"/>
    <property type="molecule type" value="Genomic_DNA"/>
</dbReference>
<keyword evidence="3" id="KW-1185">Reference proteome</keyword>
<evidence type="ECO:0000256" key="1">
    <source>
        <dbReference type="SAM" id="SignalP"/>
    </source>
</evidence>
<evidence type="ECO:0000313" key="2">
    <source>
        <dbReference type="EMBL" id="RDK92107.1"/>
    </source>
</evidence>
<gene>
    <name evidence="2" type="ORF">C8D90_104265</name>
</gene>
<organism evidence="2 3">
    <name type="scientific">Enterobacillus tribolii</name>
    <dbReference type="NCBI Taxonomy" id="1487935"/>
    <lineage>
        <taxon>Bacteria</taxon>
        <taxon>Pseudomonadati</taxon>
        <taxon>Pseudomonadota</taxon>
        <taxon>Gammaproteobacteria</taxon>
        <taxon>Enterobacterales</taxon>
        <taxon>Hafniaceae</taxon>
        <taxon>Enterobacillus</taxon>
    </lineage>
</organism>
<comment type="caution">
    <text evidence="2">The sequence shown here is derived from an EMBL/GenBank/DDBJ whole genome shotgun (WGS) entry which is preliminary data.</text>
</comment>
<keyword evidence="1" id="KW-0732">Signal</keyword>
<dbReference type="RefSeq" id="WP_115458428.1">
    <property type="nucleotide sequence ID" value="NZ_QRAP01000004.1"/>
</dbReference>
<dbReference type="AlphaFoldDB" id="A0A370QS70"/>
<feature type="chain" id="PRO_5016620999" evidence="1">
    <location>
        <begin position="30"/>
        <end position="432"/>
    </location>
</feature>
<evidence type="ECO:0000313" key="3">
    <source>
        <dbReference type="Proteomes" id="UP000254848"/>
    </source>
</evidence>